<dbReference type="InterPro" id="IPR027417">
    <property type="entry name" value="P-loop_NTPase"/>
</dbReference>
<dbReference type="InterPro" id="IPR017871">
    <property type="entry name" value="ABC_transporter-like_CS"/>
</dbReference>
<dbReference type="Pfam" id="PF12848">
    <property type="entry name" value="ABC_tran_Xtn"/>
    <property type="match status" value="1"/>
</dbReference>
<dbReference type="GO" id="GO:0016887">
    <property type="term" value="F:ATP hydrolysis activity"/>
    <property type="evidence" value="ECO:0007669"/>
    <property type="project" value="InterPro"/>
</dbReference>
<dbReference type="PROSITE" id="PS00211">
    <property type="entry name" value="ABC_TRANSPORTER_1"/>
    <property type="match status" value="2"/>
</dbReference>
<dbReference type="InterPro" id="IPR032781">
    <property type="entry name" value="ABC_tran_Xtn"/>
</dbReference>
<feature type="domain" description="ABC transporter" evidence="4">
    <location>
        <begin position="4"/>
        <end position="263"/>
    </location>
</feature>
<evidence type="ECO:0000256" key="1">
    <source>
        <dbReference type="ARBA" id="ARBA00022741"/>
    </source>
</evidence>
<dbReference type="PROSITE" id="PS50893">
    <property type="entry name" value="ABC_TRANSPORTER_2"/>
    <property type="match status" value="2"/>
</dbReference>
<dbReference type="GO" id="GO:0005524">
    <property type="term" value="F:ATP binding"/>
    <property type="evidence" value="ECO:0007669"/>
    <property type="project" value="UniProtKB-KW"/>
</dbReference>
<evidence type="ECO:0000256" key="2">
    <source>
        <dbReference type="ARBA" id="ARBA00022840"/>
    </source>
</evidence>
<reference evidence="5" key="1">
    <citation type="submission" date="2020-02" db="EMBL/GenBank/DDBJ databases">
        <authorList>
            <person name="Meier V. D."/>
        </authorList>
    </citation>
    <scope>NUCLEOTIDE SEQUENCE</scope>
    <source>
        <strain evidence="5">AVDCRST_MAG18</strain>
    </source>
</reference>
<dbReference type="EMBL" id="CADCWN010000127">
    <property type="protein sequence ID" value="CAA9567988.1"/>
    <property type="molecule type" value="Genomic_DNA"/>
</dbReference>
<dbReference type="InterPro" id="IPR051309">
    <property type="entry name" value="ABCF_ATPase"/>
</dbReference>
<dbReference type="Gene3D" id="3.40.50.300">
    <property type="entry name" value="P-loop containing nucleotide triphosphate hydrolases"/>
    <property type="match status" value="2"/>
</dbReference>
<dbReference type="FunFam" id="3.40.50.300:FF:000011">
    <property type="entry name" value="Putative ABC transporter ATP-binding component"/>
    <property type="match status" value="1"/>
</dbReference>
<dbReference type="CDD" id="cd03221">
    <property type="entry name" value="ABCF_EF-3"/>
    <property type="match status" value="2"/>
</dbReference>
<dbReference type="InterPro" id="IPR003593">
    <property type="entry name" value="AAA+_ATPase"/>
</dbReference>
<keyword evidence="2" id="KW-0067">ATP-binding</keyword>
<dbReference type="SUPFAM" id="SSF52540">
    <property type="entry name" value="P-loop containing nucleoside triphosphate hydrolases"/>
    <property type="match status" value="2"/>
</dbReference>
<sequence length="579" mass="63714">MLIARLDKAGLSYGTRQIFAGLDLSLNDGEKIGLVGPNGVGKSSLLRLLAGLERPAGGERIARRGAKFAYLPQEYAGEGAPSAVAEVLLGRPDLLALERELEAIEASLADPALAEDFDAFGRALERQAAALEAYEKGDGPRLRNDARGLLERLGLPPAAQEQPLTVLSGGQRKLVGLARCLIGRPDLLLLDEPDNHLDLAGKELLGATLRGFAGAIVIVSHDRYLLDDTIGRIAELDGGRLTLYEGNYSSYVTQRELALLRQQEQYVAQQKEIARLEAAVARFKLWASMVIDERHIKQARNKQRQIDRMDKVERPVLSRRKLGLTFRPGQRGGQKVIEARHLAKSFADHLVLLDADFTLWRGERIGIVGPNGVGKSVLFSLLLGEDTPTEGEVWVGPSIAIGSYAQGHETLDPAQTALDFVRGLRPMHEEEAVGILGRFLFGYGQVRDPIGRLSGGEKSRLQLLRLMIGGFNCLLLDEPTNHLDIAATEVLEGAIDRFDGTVLTISHDRYFLDRICTRIFELSEGEIVEYIGGYSDYVEEKRRRQEEAERAAAEAARRRVEEAAARTRAAKVRRSARAL</sequence>
<dbReference type="PANTHER" id="PTHR42855">
    <property type="entry name" value="ABC TRANSPORTER ATP-BINDING SUBUNIT"/>
    <property type="match status" value="1"/>
</dbReference>
<dbReference type="NCBIfam" id="NF000355">
    <property type="entry name" value="ribo_prot_ABC_F"/>
    <property type="match status" value="1"/>
</dbReference>
<keyword evidence="3" id="KW-0175">Coiled coil</keyword>
<feature type="domain" description="ABC transporter" evidence="4">
    <location>
        <begin position="337"/>
        <end position="549"/>
    </location>
</feature>
<feature type="coiled-coil region" evidence="3">
    <location>
        <begin position="534"/>
        <end position="566"/>
    </location>
</feature>
<dbReference type="Pfam" id="PF00005">
    <property type="entry name" value="ABC_tran"/>
    <property type="match status" value="2"/>
</dbReference>
<evidence type="ECO:0000256" key="3">
    <source>
        <dbReference type="SAM" id="Coils"/>
    </source>
</evidence>
<dbReference type="SMART" id="SM00382">
    <property type="entry name" value="AAA"/>
    <property type="match status" value="2"/>
</dbReference>
<name>A0A6J4V651_9BACT</name>
<organism evidence="5">
    <name type="scientific">uncultured Thermomicrobiales bacterium</name>
    <dbReference type="NCBI Taxonomy" id="1645740"/>
    <lineage>
        <taxon>Bacteria</taxon>
        <taxon>Pseudomonadati</taxon>
        <taxon>Thermomicrobiota</taxon>
        <taxon>Thermomicrobia</taxon>
        <taxon>Thermomicrobiales</taxon>
        <taxon>environmental samples</taxon>
    </lineage>
</organism>
<evidence type="ECO:0000259" key="4">
    <source>
        <dbReference type="PROSITE" id="PS50893"/>
    </source>
</evidence>
<evidence type="ECO:0000313" key="5">
    <source>
        <dbReference type="EMBL" id="CAA9567988.1"/>
    </source>
</evidence>
<dbReference type="AlphaFoldDB" id="A0A6J4V651"/>
<proteinExistence type="predicted"/>
<accession>A0A6J4V651</accession>
<dbReference type="PANTHER" id="PTHR42855:SF2">
    <property type="entry name" value="DRUG RESISTANCE ABC TRANSPORTER,ATP-BINDING PROTEIN"/>
    <property type="match status" value="1"/>
</dbReference>
<keyword evidence="1" id="KW-0547">Nucleotide-binding</keyword>
<dbReference type="InterPro" id="IPR003439">
    <property type="entry name" value="ABC_transporter-like_ATP-bd"/>
</dbReference>
<protein>
    <submittedName>
        <fullName evidence="5">Bis-ABC ATPase Uup</fullName>
    </submittedName>
</protein>
<gene>
    <name evidence="5" type="ORF">AVDCRST_MAG18-1661</name>
</gene>